<accession>A0A0D9NI24</accession>
<keyword evidence="2" id="KW-1185">Reference proteome</keyword>
<protein>
    <submittedName>
        <fullName evidence="1">Uncharacterized protein</fullName>
    </submittedName>
</protein>
<dbReference type="Proteomes" id="UP000054544">
    <property type="component" value="Unassembled WGS sequence"/>
</dbReference>
<dbReference type="EMBL" id="KE384790">
    <property type="protein sequence ID" value="KJK73667.1"/>
    <property type="molecule type" value="Genomic_DNA"/>
</dbReference>
<name>A0A0D9NI24_METAN</name>
<sequence length="297" mass="32751">MDSLALPPTQTGTTAPPGQILSNEQLSLLKPLIPEESWPTFKVHFEEIHFFWAKLLLDTSVTGTNANIINALAAIRIVDSILSDEGLPRWKHRFAYIRLARILESLDRIIGRERQKGHVSGRRGQGNSTIKRDMYLQAVEGESGKTLGDLRPRWGKRLDKMTGGSLFLAFAYSDKADSMIRDFSVKHDVLENISHQAIQACRQAIGDTYNGSQSEVPNRDWTSWSPNPLSSSSMPVFASELTTAAILAASILAIPDPGVNKELHSAAFSPKPLLVHRPIGDEGVSLLLPNIEPPFPK</sequence>
<dbReference type="AlphaFoldDB" id="A0A0D9NI24"/>
<organism evidence="1 2">
    <name type="scientific">Metarhizium anisopliae BRIP 53293</name>
    <dbReference type="NCBI Taxonomy" id="1291518"/>
    <lineage>
        <taxon>Eukaryota</taxon>
        <taxon>Fungi</taxon>
        <taxon>Dikarya</taxon>
        <taxon>Ascomycota</taxon>
        <taxon>Pezizomycotina</taxon>
        <taxon>Sordariomycetes</taxon>
        <taxon>Hypocreomycetidae</taxon>
        <taxon>Hypocreales</taxon>
        <taxon>Clavicipitaceae</taxon>
        <taxon>Metarhizium</taxon>
    </lineage>
</organism>
<gene>
    <name evidence="1" type="ORF">H634G_11056</name>
</gene>
<evidence type="ECO:0000313" key="2">
    <source>
        <dbReference type="Proteomes" id="UP000054544"/>
    </source>
</evidence>
<proteinExistence type="predicted"/>
<evidence type="ECO:0000313" key="1">
    <source>
        <dbReference type="EMBL" id="KJK73667.1"/>
    </source>
</evidence>
<reference evidence="2" key="1">
    <citation type="journal article" date="2014" name="BMC Genomics">
        <title>The genome sequence of the biocontrol fungus Metarhizium anisopliae and comparative genomics of Metarhizium species.</title>
        <authorList>
            <person name="Pattemore J.A."/>
            <person name="Hane J.K."/>
            <person name="Williams A.H."/>
            <person name="Wilson B.A."/>
            <person name="Stodart B.J."/>
            <person name="Ash G.J."/>
        </authorList>
    </citation>
    <scope>NUCLEOTIDE SEQUENCE [LARGE SCALE GENOMIC DNA]</scope>
    <source>
        <strain evidence="2">BRIP 53293</strain>
    </source>
</reference>